<accession>A0A8K1FD11</accession>
<protein>
    <submittedName>
        <fullName evidence="1">Uncharacterized protein</fullName>
    </submittedName>
</protein>
<gene>
    <name evidence="1" type="ORF">Poli38472_014429</name>
</gene>
<dbReference type="Proteomes" id="UP000794436">
    <property type="component" value="Unassembled WGS sequence"/>
</dbReference>
<dbReference type="EMBL" id="SPLM01000114">
    <property type="protein sequence ID" value="TMW57826.1"/>
    <property type="molecule type" value="Genomic_DNA"/>
</dbReference>
<name>A0A8K1FD11_PYTOL</name>
<organism evidence="1 2">
    <name type="scientific">Pythium oligandrum</name>
    <name type="common">Mycoparasitic fungus</name>
    <dbReference type="NCBI Taxonomy" id="41045"/>
    <lineage>
        <taxon>Eukaryota</taxon>
        <taxon>Sar</taxon>
        <taxon>Stramenopiles</taxon>
        <taxon>Oomycota</taxon>
        <taxon>Peronosporomycetes</taxon>
        <taxon>Pythiales</taxon>
        <taxon>Pythiaceae</taxon>
        <taxon>Pythium</taxon>
    </lineage>
</organism>
<dbReference type="AlphaFoldDB" id="A0A8K1FD11"/>
<reference evidence="1" key="1">
    <citation type="submission" date="2019-03" db="EMBL/GenBank/DDBJ databases">
        <title>Long read genome sequence of the mycoparasitic Pythium oligandrum ATCC 38472 isolated from sugarbeet rhizosphere.</title>
        <authorList>
            <person name="Gaulin E."/>
        </authorList>
    </citation>
    <scope>NUCLEOTIDE SEQUENCE</scope>
    <source>
        <strain evidence="1">ATCC 38472_TT</strain>
    </source>
</reference>
<sequence>MKQTWFHLIDDDGEALTAPTSVSTEEIRLGIDVCRAATRLFPGVDSAELSVFVNRAAYDAKASALGASTVVEELTTTPETPLLVQALLNHQESMNPALFNGNSMDIRAPCLERKDLVTKIHASLYAKNERFVYLASPPQSGKTTALSLVSHQHLHVHCVGVSFRNQVSASDLLREHAGIDLNTKHTELTEDDEHLVMIDDAELKYDDSEFSRRVLEGLDHGRAVVVAAQRPLRHRW</sequence>
<comment type="caution">
    <text evidence="1">The sequence shown here is derived from an EMBL/GenBank/DDBJ whole genome shotgun (WGS) entry which is preliminary data.</text>
</comment>
<dbReference type="OrthoDB" id="2145545at2759"/>
<evidence type="ECO:0000313" key="2">
    <source>
        <dbReference type="Proteomes" id="UP000794436"/>
    </source>
</evidence>
<proteinExistence type="predicted"/>
<evidence type="ECO:0000313" key="1">
    <source>
        <dbReference type="EMBL" id="TMW57826.1"/>
    </source>
</evidence>
<keyword evidence="2" id="KW-1185">Reference proteome</keyword>